<proteinExistence type="predicted"/>
<protein>
    <submittedName>
        <fullName evidence="1">Uncharacterized protein</fullName>
    </submittedName>
</protein>
<dbReference type="AlphaFoldDB" id="A0A2R4CAA1"/>
<sequence>MFREKKIMSANPASVNAQSLQPDLCNVFIQVWVDVNALAQGSTQGCYAVSNRSQQSNGEGTAQLITTVPTASRVCWSVVPIDPQYQNTADAQFFTINAIGVGSGWDAPPTQPGDDPSIFTGSVSKSTVSGNVNADIEFSCNTSGTSVTVTLPVQLTVQ</sequence>
<evidence type="ECO:0000313" key="1">
    <source>
        <dbReference type="EMBL" id="AVR96521.1"/>
    </source>
</evidence>
<reference evidence="1 2" key="1">
    <citation type="submission" date="2018-03" db="EMBL/GenBank/DDBJ databases">
        <title>Massilia armeniaca sp. nov., isolated from desert soil.</title>
        <authorList>
            <person name="Huang H."/>
            <person name="Ren M."/>
        </authorList>
    </citation>
    <scope>NUCLEOTIDE SEQUENCE [LARGE SCALE GENOMIC DNA]</scope>
    <source>
        <strain evidence="1 2">ZMN-3</strain>
    </source>
</reference>
<name>A0A2R4CAA1_9BURK</name>
<evidence type="ECO:0000313" key="2">
    <source>
        <dbReference type="Proteomes" id="UP000240505"/>
    </source>
</evidence>
<gene>
    <name evidence="1" type="ORF">C9I28_13070</name>
</gene>
<accession>A0A2R4CAA1</accession>
<dbReference type="Proteomes" id="UP000240505">
    <property type="component" value="Chromosome"/>
</dbReference>
<keyword evidence="2" id="KW-1185">Reference proteome</keyword>
<dbReference type="KEGG" id="masz:C9I28_13070"/>
<organism evidence="1 2">
    <name type="scientific">Pseudoduganella armeniaca</name>
    <dbReference type="NCBI Taxonomy" id="2072590"/>
    <lineage>
        <taxon>Bacteria</taxon>
        <taxon>Pseudomonadati</taxon>
        <taxon>Pseudomonadota</taxon>
        <taxon>Betaproteobacteria</taxon>
        <taxon>Burkholderiales</taxon>
        <taxon>Oxalobacteraceae</taxon>
        <taxon>Telluria group</taxon>
        <taxon>Pseudoduganella</taxon>
    </lineage>
</organism>
<dbReference type="EMBL" id="CP028324">
    <property type="protein sequence ID" value="AVR96521.1"/>
    <property type="molecule type" value="Genomic_DNA"/>
</dbReference>